<evidence type="ECO:0000256" key="4">
    <source>
        <dbReference type="SAM" id="MobiDB-lite"/>
    </source>
</evidence>
<dbReference type="InterPro" id="IPR001680">
    <property type="entry name" value="WD40_rpt"/>
</dbReference>
<feature type="transmembrane region" description="Helical" evidence="5">
    <location>
        <begin position="969"/>
        <end position="990"/>
    </location>
</feature>
<dbReference type="PROSITE" id="PS00678">
    <property type="entry name" value="WD_REPEATS_1"/>
    <property type="match status" value="1"/>
</dbReference>
<comment type="caution">
    <text evidence="6">The sequence shown here is derived from an EMBL/GenBank/DDBJ whole genome shotgun (WGS) entry which is preliminary data.</text>
</comment>
<feature type="transmembrane region" description="Helical" evidence="5">
    <location>
        <begin position="943"/>
        <end position="963"/>
    </location>
</feature>
<dbReference type="PANTHER" id="PTHR44019:SF8">
    <property type="entry name" value="POC1 CENTRIOLAR PROTEIN HOMOLOG"/>
    <property type="match status" value="1"/>
</dbReference>
<dbReference type="InterPro" id="IPR019775">
    <property type="entry name" value="WD40_repeat_CS"/>
</dbReference>
<name>A0A1R2CDA8_9CILI</name>
<dbReference type="Gene3D" id="2.130.10.10">
    <property type="entry name" value="YVTN repeat-like/Quinoprotein amine dehydrogenase"/>
    <property type="match status" value="2"/>
</dbReference>
<evidence type="ECO:0000313" key="6">
    <source>
        <dbReference type="EMBL" id="OMJ86983.1"/>
    </source>
</evidence>
<dbReference type="Pfam" id="PF00400">
    <property type="entry name" value="WD40"/>
    <property type="match status" value="2"/>
</dbReference>
<feature type="transmembrane region" description="Helical" evidence="5">
    <location>
        <begin position="1068"/>
        <end position="1089"/>
    </location>
</feature>
<dbReference type="SMART" id="SM00320">
    <property type="entry name" value="WD40"/>
    <property type="match status" value="6"/>
</dbReference>
<keyword evidence="2" id="KW-0677">Repeat</keyword>
<dbReference type="Proteomes" id="UP000187209">
    <property type="component" value="Unassembled WGS sequence"/>
</dbReference>
<proteinExistence type="predicted"/>
<reference evidence="6 7" key="1">
    <citation type="submission" date="2016-11" db="EMBL/GenBank/DDBJ databases">
        <title>The macronuclear genome of Stentor coeruleus: a giant cell with tiny introns.</title>
        <authorList>
            <person name="Slabodnick M."/>
            <person name="Ruby J.G."/>
            <person name="Reiff S.B."/>
            <person name="Swart E.C."/>
            <person name="Gosai S."/>
            <person name="Prabakaran S."/>
            <person name="Witkowska E."/>
            <person name="Larue G.E."/>
            <person name="Fisher S."/>
            <person name="Freeman R.M."/>
            <person name="Gunawardena J."/>
            <person name="Chu W."/>
            <person name="Stover N.A."/>
            <person name="Gregory B.D."/>
            <person name="Nowacki M."/>
            <person name="Derisi J."/>
            <person name="Roy S.W."/>
            <person name="Marshall W.F."/>
            <person name="Sood P."/>
        </authorList>
    </citation>
    <scope>NUCLEOTIDE SEQUENCE [LARGE SCALE GENOMIC DNA]</scope>
    <source>
        <strain evidence="6">WM001</strain>
    </source>
</reference>
<dbReference type="InterPro" id="IPR036322">
    <property type="entry name" value="WD40_repeat_dom_sf"/>
</dbReference>
<dbReference type="PROSITE" id="PS50082">
    <property type="entry name" value="WD_REPEATS_2"/>
    <property type="match status" value="1"/>
</dbReference>
<evidence type="ECO:0000256" key="1">
    <source>
        <dbReference type="ARBA" id="ARBA00022574"/>
    </source>
</evidence>
<feature type="region of interest" description="Disordered" evidence="4">
    <location>
        <begin position="1430"/>
        <end position="1458"/>
    </location>
</feature>
<evidence type="ECO:0000313" key="7">
    <source>
        <dbReference type="Proteomes" id="UP000187209"/>
    </source>
</evidence>
<feature type="transmembrane region" description="Helical" evidence="5">
    <location>
        <begin position="886"/>
        <end position="906"/>
    </location>
</feature>
<dbReference type="InterPro" id="IPR015943">
    <property type="entry name" value="WD40/YVTN_repeat-like_dom_sf"/>
</dbReference>
<evidence type="ECO:0000256" key="3">
    <source>
        <dbReference type="PROSITE-ProRule" id="PRU00221"/>
    </source>
</evidence>
<protein>
    <recommendedName>
        <fullName evidence="8">Ion transport domain-containing protein</fullName>
    </recommendedName>
</protein>
<evidence type="ECO:0000256" key="5">
    <source>
        <dbReference type="SAM" id="Phobius"/>
    </source>
</evidence>
<organism evidence="6 7">
    <name type="scientific">Stentor coeruleus</name>
    <dbReference type="NCBI Taxonomy" id="5963"/>
    <lineage>
        <taxon>Eukaryota</taxon>
        <taxon>Sar</taxon>
        <taxon>Alveolata</taxon>
        <taxon>Ciliophora</taxon>
        <taxon>Postciliodesmatophora</taxon>
        <taxon>Heterotrichea</taxon>
        <taxon>Heterotrichida</taxon>
        <taxon>Stentoridae</taxon>
        <taxon>Stentor</taxon>
    </lineage>
</organism>
<dbReference type="PANTHER" id="PTHR44019">
    <property type="entry name" value="WD REPEAT-CONTAINING PROTEIN 55"/>
    <property type="match status" value="1"/>
</dbReference>
<evidence type="ECO:0000256" key="2">
    <source>
        <dbReference type="ARBA" id="ARBA00022737"/>
    </source>
</evidence>
<dbReference type="EMBL" id="MPUH01000189">
    <property type="protein sequence ID" value="OMJ86983.1"/>
    <property type="molecule type" value="Genomic_DNA"/>
</dbReference>
<dbReference type="OrthoDB" id="437584at2759"/>
<accession>A0A1R2CDA8</accession>
<dbReference type="SUPFAM" id="SSF50978">
    <property type="entry name" value="WD40 repeat-like"/>
    <property type="match status" value="2"/>
</dbReference>
<sequence>MSGLSQPLVSGQAEFSNSFALSTASNQALKSLEAIDKSGLKGKFKEIQDAVNSTYKYNAIELPFECRLIKLSAKHSCVVGTSSEPGLVVVKNLEDDSKTLILKATDGVVTCLRFNKEENQLFLGDAYGKIFIYEFPLMNQVKVIEIGRSRVVFDVYEELIYACSYYNYSLTVADINTGSVKVIADAKFPNYIRVSCDGKFVAMSENEQIVIFSRDLMWKQFVYKIKRRNEDEDQAAELRKYEIEFFNTLKKIGISYENVIEIWDIDTGKLEDTKKLHNQSDITSIKFSSDDSFLLAVGYDHSINIWDLSLVASLPKFVNHPVREFDKDPRFNFNKLYYDLEIDEDRNLIYSHALNSKYSFQWRGIFVDKASFPDSKFPKDGQRCIVNKRKNEVIVTKFSEGKLLVWDIESLSFVTEVKIPTGCSWEVTFADLNETRLLVGSDNIIYEYNANDYTLIRDIKDDWAGSIYCLRTNINFIISGGSNNTIVIQDHQGFFKEGIKCYNSMITGMKISSKYLITGDANGFVGIHILGTWEQYAMLKEHDGWIRTIETFSNEDTLITVARDGKCIFWSIYDKIAIKVTELNDDSGVDSCYLSNDERRFFLSGNSGLLSIYNLPSFRCMTKLNYKSHSQRFAVDGDEKYFIVSNDHGVYRTKGGIASDSPMIIDDHIDIPQIRRFLHGERKRLVDNKDSWVIAPYMVNSLHYYADENNKKDLKNAMNNNSPYIKSSLGTPLDIALLKGNTEAAGTIIAKLKARVIDNNYALETLSDCLCELNKKGFKGLDELYNECLIKSPEKLPVACADDVSLPIVSYSLTMKVNPENFIGQGISEGGKRVTFLISTIRMNLEVGSKESIDFLESLLECSNTEVFKTKFIKTILYDKWDKIKWIMYLTGIIFVLYLISLSIYIVYRDPLYLYIALVLNVLSFLYEVLQMYVDFIDYWKDFWNYIDLSRAAFFYVYFYFIFYDSTMIYIPQLLLIVTILSWVRGITLFSLSTSTRYMVSLLGEVIKDIIAFAIVVFYSILSFAFIKLAFLDSQNFGSETGALINSNIIESYFEAISGGDSSNQDKFILFLVIVNSIFNVIIMMNLLISILGTTYGRVNDNAEVADSIELTEMIIEAESLYFHKRNEKKRTILQICEEYTPPEIVGQDDIKLKLKTVRNEMETIKGNHEKFYEMCISKFEGLAVKHGETQTKMENNKKEIVHEIKKYNDDLRKELITSLEEQAEDNDENNIRKLFVCLNEHALKPRFVSGIICNVCKGLFREEEVYSCAMCDFDMCQGCANLYYSHSTKKTPLKCRLGHIVLHFDNINEYLESTSRELGQCCRFCNTEVNEVAFCCIPCMFFACSTCVETFEKANLNKDGSLKCKKSHTLAWKHKDLYKENLRLKCTVCKESMIGAGFFTCTECPSNWCLSCIKKELLDESVHNEGDLAKNDDEVKVEKNEDEAPKEDKAEDHPEED</sequence>
<keyword evidence="5" id="KW-1133">Transmembrane helix</keyword>
<feature type="transmembrane region" description="Helical" evidence="5">
    <location>
        <begin position="912"/>
        <end position="931"/>
    </location>
</feature>
<feature type="repeat" description="WD" evidence="3">
    <location>
        <begin position="275"/>
        <end position="309"/>
    </location>
</feature>
<feature type="transmembrane region" description="Helical" evidence="5">
    <location>
        <begin position="1010"/>
        <end position="1031"/>
    </location>
</feature>
<evidence type="ECO:0008006" key="8">
    <source>
        <dbReference type="Google" id="ProtNLM"/>
    </source>
</evidence>
<keyword evidence="1 3" id="KW-0853">WD repeat</keyword>
<dbReference type="PROSITE" id="PS50294">
    <property type="entry name" value="WD_REPEATS_REGION"/>
    <property type="match status" value="1"/>
</dbReference>
<gene>
    <name evidence="6" type="ORF">SteCoe_11380</name>
</gene>
<keyword evidence="7" id="KW-1185">Reference proteome</keyword>
<dbReference type="InterPro" id="IPR050505">
    <property type="entry name" value="WDR55/POC1"/>
</dbReference>
<keyword evidence="5" id="KW-0812">Transmembrane</keyword>
<keyword evidence="5" id="KW-0472">Membrane</keyword>